<evidence type="ECO:0000256" key="1">
    <source>
        <dbReference type="SAM" id="Phobius"/>
    </source>
</evidence>
<dbReference type="EMBL" id="UOFR01000079">
    <property type="protein sequence ID" value="VAX00833.1"/>
    <property type="molecule type" value="Genomic_DNA"/>
</dbReference>
<proteinExistence type="predicted"/>
<sequence>MRLHYLPGCSGVGNDMDLFINLPVLLAVALFIGIVALVKILLSPESGLERRSRNDRRTGAPMPPLPFYDLNHKLVSDDRRQHVSPDRRKRVFIITTEHRRA</sequence>
<keyword evidence="1" id="KW-0472">Membrane</keyword>
<organism evidence="2">
    <name type="scientific">hydrothermal vent metagenome</name>
    <dbReference type="NCBI Taxonomy" id="652676"/>
    <lineage>
        <taxon>unclassified sequences</taxon>
        <taxon>metagenomes</taxon>
        <taxon>ecological metagenomes</taxon>
    </lineage>
</organism>
<name>A0A3B1ALG7_9ZZZZ</name>
<keyword evidence="1" id="KW-1133">Transmembrane helix</keyword>
<feature type="transmembrane region" description="Helical" evidence="1">
    <location>
        <begin position="20"/>
        <end position="42"/>
    </location>
</feature>
<evidence type="ECO:0000313" key="2">
    <source>
        <dbReference type="EMBL" id="VAX00833.1"/>
    </source>
</evidence>
<dbReference type="AlphaFoldDB" id="A0A3B1ALG7"/>
<protein>
    <submittedName>
        <fullName evidence="2">Uncharacterized protein</fullName>
    </submittedName>
</protein>
<reference evidence="2" key="1">
    <citation type="submission" date="2018-06" db="EMBL/GenBank/DDBJ databases">
        <authorList>
            <person name="Zhirakovskaya E."/>
        </authorList>
    </citation>
    <scope>NUCLEOTIDE SEQUENCE</scope>
</reference>
<gene>
    <name evidence="2" type="ORF">MNBD_GAMMA21-2295</name>
</gene>
<accession>A0A3B1ALG7</accession>
<keyword evidence="1" id="KW-0812">Transmembrane</keyword>